<dbReference type="PANTHER" id="PTHR31283">
    <property type="entry name" value="EKC/KEOPS COMPLEX SUBUNIT PCC1 FAMILY MEMBER"/>
    <property type="match status" value="1"/>
</dbReference>
<protein>
    <submittedName>
        <fullName evidence="4">EKC/KEOPS complex subunit LAGE3</fullName>
    </submittedName>
</protein>
<evidence type="ECO:0000313" key="4">
    <source>
        <dbReference type="RefSeq" id="XP_004443414.1"/>
    </source>
</evidence>
<dbReference type="Gene3D" id="3.30.310.50">
    <property type="entry name" value="Alpha-D-phosphohexomutase, C-terminal domain"/>
    <property type="match status" value="1"/>
</dbReference>
<feature type="compositionally biased region" description="Gly residues" evidence="2">
    <location>
        <begin position="7"/>
        <end position="16"/>
    </location>
</feature>
<evidence type="ECO:0000256" key="2">
    <source>
        <dbReference type="SAM" id="MobiDB-lite"/>
    </source>
</evidence>
<dbReference type="PANTHER" id="PTHR31283:SF19">
    <property type="entry name" value="EKC_KEOPS COMPLEX SUBUNIT LAGE3"/>
    <property type="match status" value="1"/>
</dbReference>
<gene>
    <name evidence="4" type="primary">LOC101398743</name>
</gene>
<dbReference type="Proteomes" id="UP000694910">
    <property type="component" value="Unplaced"/>
</dbReference>
<dbReference type="InterPro" id="IPR015419">
    <property type="entry name" value="CTAG/Pcc1"/>
</dbReference>
<accession>A0ABM0I9U1</accession>
<dbReference type="Pfam" id="PF09341">
    <property type="entry name" value="Pcc1"/>
    <property type="match status" value="1"/>
</dbReference>
<proteinExistence type="inferred from homology"/>
<evidence type="ECO:0000256" key="1">
    <source>
        <dbReference type="ARBA" id="ARBA00007073"/>
    </source>
</evidence>
<dbReference type="GeneID" id="101398743"/>
<evidence type="ECO:0000313" key="3">
    <source>
        <dbReference type="Proteomes" id="UP000694910"/>
    </source>
</evidence>
<organism evidence="3 4">
    <name type="scientific">Ceratotherium simum simum</name>
    <name type="common">Southern white rhinoceros</name>
    <dbReference type="NCBI Taxonomy" id="73337"/>
    <lineage>
        <taxon>Eukaryota</taxon>
        <taxon>Metazoa</taxon>
        <taxon>Chordata</taxon>
        <taxon>Craniata</taxon>
        <taxon>Vertebrata</taxon>
        <taxon>Euteleostomi</taxon>
        <taxon>Mammalia</taxon>
        <taxon>Eutheria</taxon>
        <taxon>Laurasiatheria</taxon>
        <taxon>Perissodactyla</taxon>
        <taxon>Rhinocerotidae</taxon>
        <taxon>Ceratotherium</taxon>
    </lineage>
</organism>
<reference evidence="4" key="1">
    <citation type="submission" date="2025-08" db="UniProtKB">
        <authorList>
            <consortium name="RefSeq"/>
        </authorList>
    </citation>
    <scope>IDENTIFICATION</scope>
</reference>
<feature type="region of interest" description="Disordered" evidence="2">
    <location>
        <begin position="1"/>
        <end position="61"/>
    </location>
</feature>
<dbReference type="RefSeq" id="XP_004443414.1">
    <property type="nucleotide sequence ID" value="XM_004443357.2"/>
</dbReference>
<sequence>MQAADAGAGGAAGGAEGQDREGGHGLHGGAGAATAAARGAPRVTRAQHAPGPGGDATSIARRPESRLHIFVLRVPFPSPLEAEIAHGSLTPDAEPHRGTVRKELTVIGSVLAVRWKAEDSRLLRISIINFLDQLSLVMRTMQCFGPPVSR</sequence>
<keyword evidence="3" id="KW-1185">Reference proteome</keyword>
<name>A0ABM0I9U1_CERSS</name>
<comment type="similarity">
    <text evidence="1">Belongs to the CTAG/PCC1 family.</text>
</comment>